<dbReference type="InterPro" id="IPR036513">
    <property type="entry name" value="STAS_dom_sf"/>
</dbReference>
<dbReference type="Proteomes" id="UP000074108">
    <property type="component" value="Unassembled WGS sequence"/>
</dbReference>
<dbReference type="EMBL" id="LDYG01000003">
    <property type="protein sequence ID" value="KUP09145.1"/>
    <property type="molecule type" value="Genomic_DNA"/>
</dbReference>
<comment type="caution">
    <text evidence="3">The sequence shown here is derived from an EMBL/GenBank/DDBJ whole genome shotgun (WGS) entry which is preliminary data.</text>
</comment>
<evidence type="ECO:0000256" key="1">
    <source>
        <dbReference type="ARBA" id="ARBA00022553"/>
    </source>
</evidence>
<dbReference type="SUPFAM" id="SSF52091">
    <property type="entry name" value="SpoIIaa-like"/>
    <property type="match status" value="1"/>
</dbReference>
<evidence type="ECO:0000313" key="3">
    <source>
        <dbReference type="EMBL" id="KUP09145.1"/>
    </source>
</evidence>
<sequence length="278" mass="31926">MNDTTQLLHDFLIDHTSEFTEKWFSFQEKKTGSHYSVDAPPEIKERIKHQNGNYLRLLADCLVQDDEMMKATILNWTQQTGKERAESNTDLTEVLRNNALFRRTLWEMVETFCEENQSFVTLKDVFYWEKKLNKSLDYVIETFSDTFLKIMISRLESQANLIYELTAPVITITDQLGLLPIIGEIDTNRTKHILESTLKQVAELHLSTLIIDLSGVIMIDTMVAQRLFQMVEALKLLGTKTVISGIRPEVALTSVQLGIDFTALETSANLRTLIAKYI</sequence>
<dbReference type="PANTHER" id="PTHR33745">
    <property type="entry name" value="RSBT ANTAGONIST PROTEIN RSBS-RELATED"/>
    <property type="match status" value="1"/>
</dbReference>
<gene>
    <name evidence="3" type="ORF">Q75_01545</name>
</gene>
<dbReference type="PANTHER" id="PTHR33745:SF3">
    <property type="entry name" value="RSBT CO-ANTAGONIST PROTEIN RSBRC"/>
    <property type="match status" value="1"/>
</dbReference>
<dbReference type="AlphaFoldDB" id="A0A147KC43"/>
<dbReference type="CDD" id="cd07041">
    <property type="entry name" value="STAS_RsbR_RsbS_like"/>
    <property type="match status" value="1"/>
</dbReference>
<dbReference type="PATRIC" id="fig|1150625.3.peg.323"/>
<dbReference type="RefSeq" id="WP_241494313.1">
    <property type="nucleotide sequence ID" value="NZ_LDYG01000003.1"/>
</dbReference>
<dbReference type="Pfam" id="PF01740">
    <property type="entry name" value="STAS"/>
    <property type="match status" value="1"/>
</dbReference>
<organism evidence="3 4">
    <name type="scientific">Bacillus coahuilensis p1.1.43</name>
    <dbReference type="NCBI Taxonomy" id="1150625"/>
    <lineage>
        <taxon>Bacteria</taxon>
        <taxon>Bacillati</taxon>
        <taxon>Bacillota</taxon>
        <taxon>Bacilli</taxon>
        <taxon>Bacillales</taxon>
        <taxon>Bacillaceae</taxon>
        <taxon>Bacillus</taxon>
    </lineage>
</organism>
<dbReference type="InterPro" id="IPR002645">
    <property type="entry name" value="STAS_dom"/>
</dbReference>
<dbReference type="InterPro" id="IPR051932">
    <property type="entry name" value="Bact_StressResp_Reg"/>
</dbReference>
<evidence type="ECO:0000313" key="4">
    <source>
        <dbReference type="Proteomes" id="UP000074108"/>
    </source>
</evidence>
<keyword evidence="1" id="KW-0597">Phosphoprotein</keyword>
<dbReference type="PROSITE" id="PS50801">
    <property type="entry name" value="STAS"/>
    <property type="match status" value="1"/>
</dbReference>
<dbReference type="Gene3D" id="1.10.490.70">
    <property type="entry name" value="Histidine kinase N-terminal domain"/>
    <property type="match status" value="1"/>
</dbReference>
<feature type="domain" description="STAS" evidence="2">
    <location>
        <begin position="166"/>
        <end position="277"/>
    </location>
</feature>
<name>A0A147KC43_9BACI</name>
<reference evidence="3 4" key="1">
    <citation type="journal article" date="2016" name="Front. Microbiol.">
        <title>Microevolution Analysis of Bacillus coahuilensis Unveils Differences in Phosphorus Acquisition Strategies and Their Regulation.</title>
        <authorList>
            <person name="Gomez-Lunar Z."/>
            <person name="Hernandez-Gonzalez I."/>
            <person name="Rodriguez-Torres M.D."/>
            <person name="Souza V."/>
            <person name="Olmedo-Alvarez G."/>
        </authorList>
    </citation>
    <scope>NUCLEOTIDE SEQUENCE [LARGE SCALE GENOMIC DNA]</scope>
    <source>
        <strain evidence="4">p1.1.43</strain>
    </source>
</reference>
<keyword evidence="4" id="KW-1185">Reference proteome</keyword>
<accession>A0A147KC43</accession>
<dbReference type="STRING" id="1150625.Q75_01545"/>
<proteinExistence type="predicted"/>
<evidence type="ECO:0000259" key="2">
    <source>
        <dbReference type="PROSITE" id="PS50801"/>
    </source>
</evidence>
<dbReference type="Gene3D" id="3.30.750.24">
    <property type="entry name" value="STAS domain"/>
    <property type="match status" value="1"/>
</dbReference>
<protein>
    <recommendedName>
        <fullName evidence="2">STAS domain-containing protein</fullName>
    </recommendedName>
</protein>